<evidence type="ECO:0000313" key="3">
    <source>
        <dbReference type="Proteomes" id="UP000322997"/>
    </source>
</evidence>
<feature type="domain" description="Knr4/Smi1-like" evidence="1">
    <location>
        <begin position="166"/>
        <end position="261"/>
    </location>
</feature>
<dbReference type="EMBL" id="VTEQ01000011">
    <property type="protein sequence ID" value="TYS47524.1"/>
    <property type="molecule type" value="Genomic_DNA"/>
</dbReference>
<evidence type="ECO:0000313" key="2">
    <source>
        <dbReference type="EMBL" id="TYS47524.1"/>
    </source>
</evidence>
<proteinExistence type="predicted"/>
<dbReference type="InterPro" id="IPR037883">
    <property type="entry name" value="Knr4/Smi1-like_sf"/>
</dbReference>
<reference evidence="2 3" key="1">
    <citation type="submission" date="2019-08" db="EMBL/GenBank/DDBJ databases">
        <title>Bacillus genomes from the desert of Cuatro Cienegas, Coahuila.</title>
        <authorList>
            <person name="Olmedo-Alvarez G."/>
        </authorList>
    </citation>
    <scope>NUCLEOTIDE SEQUENCE [LARGE SCALE GENOMIC DNA]</scope>
    <source>
        <strain evidence="2 3">CH108_3D</strain>
    </source>
</reference>
<dbReference type="Proteomes" id="UP000322997">
    <property type="component" value="Unassembled WGS sequence"/>
</dbReference>
<comment type="caution">
    <text evidence="2">The sequence shown here is derived from an EMBL/GenBank/DDBJ whole genome shotgun (WGS) entry which is preliminary data.</text>
</comment>
<name>A0A5D4RBZ7_9BACI</name>
<dbReference type="RefSeq" id="WP_148986173.1">
    <property type="nucleotide sequence ID" value="NZ_CP128801.1"/>
</dbReference>
<dbReference type="SUPFAM" id="SSF160631">
    <property type="entry name" value="SMI1/KNR4-like"/>
    <property type="match status" value="1"/>
</dbReference>
<accession>A0A5D4RBZ7</accession>
<evidence type="ECO:0000259" key="1">
    <source>
        <dbReference type="Pfam" id="PF09346"/>
    </source>
</evidence>
<dbReference type="Gene3D" id="3.40.1580.10">
    <property type="entry name" value="SMI1/KNR4-like"/>
    <property type="match status" value="1"/>
</dbReference>
<protein>
    <submittedName>
        <fullName evidence="2">SMI1/KNR4 family protein</fullName>
    </submittedName>
</protein>
<organism evidence="2 3">
    <name type="scientific">Rossellomorea marisflavi</name>
    <dbReference type="NCBI Taxonomy" id="189381"/>
    <lineage>
        <taxon>Bacteria</taxon>
        <taxon>Bacillati</taxon>
        <taxon>Bacillota</taxon>
        <taxon>Bacilli</taxon>
        <taxon>Bacillales</taxon>
        <taxon>Bacillaceae</taxon>
        <taxon>Rossellomorea</taxon>
    </lineage>
</organism>
<sequence>MGSYPKTQSGKAGPVLANKKATFYPVIKNNHSGQYMPTPTRADMDVVPLEKRAPWNNTLRGQYIASYIDSYGNPNWDWSGVDIHHVIQESTGEETVSLICIHYREPFTSNRYLHGGQATKMKIGGVSMILKKTLQALKKRLDEKGNMEIVAEQGEIHTVHCSFNPPIAGEELKDFQDEKGWILPEDVQQFLSKHNGAKMYEMLLGSINIGGGLQIYSLEEIKKTHDALKSLSDYIPIGYVFENNLLISRTALERDDPDYLYISRTLLKPEPLHSNLELFLDRFVVSQGSNFWEWPNYTAKNYYKQSGGIETSY</sequence>
<gene>
    <name evidence="2" type="ORF">FZC83_21955</name>
</gene>
<dbReference type="Pfam" id="PF09346">
    <property type="entry name" value="SMI1_KNR4"/>
    <property type="match status" value="1"/>
</dbReference>
<dbReference type="AlphaFoldDB" id="A0A5D4RBZ7"/>
<dbReference type="InterPro" id="IPR018958">
    <property type="entry name" value="Knr4/Smi1-like_dom"/>
</dbReference>